<keyword evidence="7" id="KW-0233">DNA recombination</keyword>
<dbReference type="STRING" id="931626.Awo_c19810"/>
<dbReference type="GO" id="GO:0006310">
    <property type="term" value="P:DNA recombination"/>
    <property type="evidence" value="ECO:0007669"/>
    <property type="project" value="UniProtKB-KW"/>
</dbReference>
<keyword evidence="6 9" id="KW-0238">DNA-binding</keyword>
<dbReference type="PROSITE" id="PS51898">
    <property type="entry name" value="TYR_RECOMBINASE"/>
    <property type="match status" value="1"/>
</dbReference>
<name>H6LK05_ACEWD</name>
<reference evidence="12 13" key="2">
    <citation type="journal article" date="2012" name="PLoS ONE">
        <title>An ancient pathway combining carbon dioxide fixation with the generation and utilization of a sodium ion gradient for ATP synthesis.</title>
        <authorList>
            <person name="Poehlein A."/>
            <person name="Schmidt S."/>
            <person name="Kaster A.K."/>
            <person name="Goenrich M."/>
            <person name="Vollmers J."/>
            <person name="Thurmer A."/>
            <person name="Bertsch J."/>
            <person name="Schuchmann K."/>
            <person name="Voigt B."/>
            <person name="Hecker M."/>
            <person name="Daniel R."/>
            <person name="Thauer R.K."/>
            <person name="Gottschalk G."/>
            <person name="Muller V."/>
        </authorList>
    </citation>
    <scope>NUCLEOTIDE SEQUENCE [LARGE SCALE GENOMIC DNA]</scope>
    <source>
        <strain evidence="13">ATCC 29683 / DSM 1030 / JCM 2381 / KCTC 1655 / WB1</strain>
    </source>
</reference>
<keyword evidence="5" id="KW-0229">DNA integration</keyword>
<evidence type="ECO:0000256" key="7">
    <source>
        <dbReference type="ARBA" id="ARBA00023172"/>
    </source>
</evidence>
<protein>
    <submittedName>
        <fullName evidence="12">Tyrosine recombinase XerC</fullName>
    </submittedName>
</protein>
<feature type="domain" description="Tyr recombinase" evidence="10">
    <location>
        <begin position="139"/>
        <end position="315"/>
    </location>
</feature>
<dbReference type="OrthoDB" id="283809at2"/>
<keyword evidence="13" id="KW-1185">Reference proteome</keyword>
<evidence type="ECO:0000256" key="5">
    <source>
        <dbReference type="ARBA" id="ARBA00022908"/>
    </source>
</evidence>
<keyword evidence="4" id="KW-0159">Chromosome partition</keyword>
<dbReference type="EMBL" id="CP002987">
    <property type="protein sequence ID" value="AFA48759.1"/>
    <property type="molecule type" value="Genomic_DNA"/>
</dbReference>
<feature type="domain" description="Core-binding (CB)" evidence="11">
    <location>
        <begin position="12"/>
        <end position="117"/>
    </location>
</feature>
<keyword evidence="3" id="KW-0132">Cell division</keyword>
<evidence type="ECO:0000256" key="9">
    <source>
        <dbReference type="PROSITE-ProRule" id="PRU01248"/>
    </source>
</evidence>
<evidence type="ECO:0000256" key="3">
    <source>
        <dbReference type="ARBA" id="ARBA00022618"/>
    </source>
</evidence>
<dbReference type="Gene3D" id="1.10.443.10">
    <property type="entry name" value="Intergrase catalytic core"/>
    <property type="match status" value="1"/>
</dbReference>
<dbReference type="GO" id="GO:0005737">
    <property type="term" value="C:cytoplasm"/>
    <property type="evidence" value="ECO:0007669"/>
    <property type="project" value="UniProtKB-SubCell"/>
</dbReference>
<dbReference type="GO" id="GO:0051301">
    <property type="term" value="P:cell division"/>
    <property type="evidence" value="ECO:0007669"/>
    <property type="project" value="UniProtKB-KW"/>
</dbReference>
<dbReference type="Gene3D" id="1.10.150.130">
    <property type="match status" value="1"/>
</dbReference>
<reference evidence="13" key="1">
    <citation type="submission" date="2011-07" db="EMBL/GenBank/DDBJ databases">
        <title>Complete genome sequence of Acetobacterium woodii.</title>
        <authorList>
            <person name="Poehlein A."/>
            <person name="Schmidt S."/>
            <person name="Kaster A.-K."/>
            <person name="Goenrich M."/>
            <person name="Vollmers J."/>
            <person name="Thuermer A."/>
            <person name="Gottschalk G."/>
            <person name="Thauer R.K."/>
            <person name="Daniel R."/>
            <person name="Mueller V."/>
        </authorList>
    </citation>
    <scope>NUCLEOTIDE SEQUENCE [LARGE SCALE GENOMIC DNA]</scope>
    <source>
        <strain evidence="13">ATCC 29683 / DSM 1030 / JCM 2381 / KCTC 1655 / WB1</strain>
    </source>
</reference>
<evidence type="ECO:0000259" key="10">
    <source>
        <dbReference type="PROSITE" id="PS51898"/>
    </source>
</evidence>
<proteinExistence type="predicted"/>
<organism evidence="12 13">
    <name type="scientific">Acetobacterium woodii (strain ATCC 29683 / DSM 1030 / JCM 2381 / KCTC 1655 / WB1)</name>
    <dbReference type="NCBI Taxonomy" id="931626"/>
    <lineage>
        <taxon>Bacteria</taxon>
        <taxon>Bacillati</taxon>
        <taxon>Bacillota</taxon>
        <taxon>Clostridia</taxon>
        <taxon>Eubacteriales</taxon>
        <taxon>Eubacteriaceae</taxon>
        <taxon>Acetobacterium</taxon>
    </lineage>
</organism>
<dbReference type="HOGENOM" id="CLU_027562_9_6_9"/>
<dbReference type="PANTHER" id="PTHR30349">
    <property type="entry name" value="PHAGE INTEGRASE-RELATED"/>
    <property type="match status" value="1"/>
</dbReference>
<dbReference type="GO" id="GO:0007059">
    <property type="term" value="P:chromosome segregation"/>
    <property type="evidence" value="ECO:0007669"/>
    <property type="project" value="UniProtKB-KW"/>
</dbReference>
<dbReference type="Pfam" id="PF00589">
    <property type="entry name" value="Phage_integrase"/>
    <property type="match status" value="1"/>
</dbReference>
<dbReference type="Proteomes" id="UP000007177">
    <property type="component" value="Chromosome"/>
</dbReference>
<dbReference type="InterPro" id="IPR010998">
    <property type="entry name" value="Integrase_recombinase_N"/>
</dbReference>
<dbReference type="PROSITE" id="PS51900">
    <property type="entry name" value="CB"/>
    <property type="match status" value="1"/>
</dbReference>
<sequence>MSIENNLADKIIPDNKIIDEFLNYVLTIKGYSEKSAQAYRYDLIIFFRFIKRYFAMVPQSLDFNAIPIDDISITELKSINLGILYAFLSFSSKERHNSDFAKSRKVSSLRSFFNYLCNKQKYFLPNPVTELEMPKLPARHARYLEWDEAVDLLKGINGRHQERDFAIVTLFLNCGMRLSELTQIKISDIKNDALRIIGKGNKERTVFLNHACLKAINQYLLVRQDSDSPYLFLSQQNTPISNRAVQHLVKKHLTNCGLNTDEISVHKLRHTAATLMFRYGNADLRSVQEILGHQNVSTTQIYTHVNEETLRDTMNQNPLAQFERDDDQ</sequence>
<dbReference type="RefSeq" id="WP_014356359.1">
    <property type="nucleotide sequence ID" value="NC_016894.1"/>
</dbReference>
<dbReference type="KEGG" id="awo:Awo_c19810"/>
<dbReference type="InterPro" id="IPR013762">
    <property type="entry name" value="Integrase-like_cat_sf"/>
</dbReference>
<evidence type="ECO:0000313" key="12">
    <source>
        <dbReference type="EMBL" id="AFA48759.1"/>
    </source>
</evidence>
<evidence type="ECO:0000256" key="6">
    <source>
        <dbReference type="ARBA" id="ARBA00023125"/>
    </source>
</evidence>
<evidence type="ECO:0000256" key="8">
    <source>
        <dbReference type="ARBA" id="ARBA00023306"/>
    </source>
</evidence>
<evidence type="ECO:0000259" key="11">
    <source>
        <dbReference type="PROSITE" id="PS51900"/>
    </source>
</evidence>
<dbReference type="InterPro" id="IPR011010">
    <property type="entry name" value="DNA_brk_join_enz"/>
</dbReference>
<dbReference type="AlphaFoldDB" id="H6LK05"/>
<dbReference type="GO" id="GO:0015074">
    <property type="term" value="P:DNA integration"/>
    <property type="evidence" value="ECO:0007669"/>
    <property type="project" value="UniProtKB-KW"/>
</dbReference>
<dbReference type="InterPro" id="IPR044068">
    <property type="entry name" value="CB"/>
</dbReference>
<comment type="subcellular location">
    <subcellularLocation>
        <location evidence="1">Cytoplasm</location>
    </subcellularLocation>
</comment>
<evidence type="ECO:0000256" key="1">
    <source>
        <dbReference type="ARBA" id="ARBA00004496"/>
    </source>
</evidence>
<evidence type="ECO:0000256" key="2">
    <source>
        <dbReference type="ARBA" id="ARBA00022490"/>
    </source>
</evidence>
<dbReference type="PANTHER" id="PTHR30349:SF77">
    <property type="entry name" value="TYROSINE RECOMBINASE XERC"/>
    <property type="match status" value="1"/>
</dbReference>
<evidence type="ECO:0000313" key="13">
    <source>
        <dbReference type="Proteomes" id="UP000007177"/>
    </source>
</evidence>
<keyword evidence="8" id="KW-0131">Cell cycle</keyword>
<gene>
    <name evidence="12" type="primary">xerC</name>
    <name evidence="12" type="ordered locus">Awo_c19810</name>
</gene>
<dbReference type="InterPro" id="IPR002104">
    <property type="entry name" value="Integrase_catalytic"/>
</dbReference>
<dbReference type="GO" id="GO:0003677">
    <property type="term" value="F:DNA binding"/>
    <property type="evidence" value="ECO:0007669"/>
    <property type="project" value="UniProtKB-UniRule"/>
</dbReference>
<accession>H6LK05</accession>
<dbReference type="SUPFAM" id="SSF56349">
    <property type="entry name" value="DNA breaking-rejoining enzymes"/>
    <property type="match status" value="1"/>
</dbReference>
<evidence type="ECO:0000256" key="4">
    <source>
        <dbReference type="ARBA" id="ARBA00022829"/>
    </source>
</evidence>
<keyword evidence="2" id="KW-0963">Cytoplasm</keyword>
<dbReference type="eggNOG" id="COG4974">
    <property type="taxonomic scope" value="Bacteria"/>
</dbReference>
<dbReference type="InterPro" id="IPR050090">
    <property type="entry name" value="Tyrosine_recombinase_XerCD"/>
</dbReference>